<dbReference type="AlphaFoldDB" id="A0A3E1EV45"/>
<name>A0A3E1EV45_9FLAO</name>
<dbReference type="RefSeq" id="WP_116881819.1">
    <property type="nucleotide sequence ID" value="NZ_QURB01000009.1"/>
</dbReference>
<dbReference type="EMBL" id="QURB01000009">
    <property type="protein sequence ID" value="RFC53427.1"/>
    <property type="molecule type" value="Genomic_DNA"/>
</dbReference>
<dbReference type="InterPro" id="IPR019854">
    <property type="entry name" value="Motility-assoc_prot_GldC"/>
</dbReference>
<reference evidence="1 2" key="1">
    <citation type="submission" date="2018-08" db="EMBL/GenBank/DDBJ databases">
        <title>The draft genome squence of Brumimicrobium sp. N62.</title>
        <authorList>
            <person name="Du Z.-J."/>
            <person name="Luo H.-R."/>
        </authorList>
    </citation>
    <scope>NUCLEOTIDE SEQUENCE [LARGE SCALE GENOMIC DNA]</scope>
    <source>
        <strain evidence="1 2">N62</strain>
    </source>
</reference>
<dbReference type="OrthoDB" id="893422at2"/>
<proteinExistence type="predicted"/>
<dbReference type="NCBIfam" id="TIGR03515">
    <property type="entry name" value="GldC"/>
    <property type="match status" value="1"/>
</dbReference>
<gene>
    <name evidence="1" type="primary">gldC</name>
    <name evidence="1" type="ORF">DXU93_13430</name>
</gene>
<accession>A0A3E1EV45</accession>
<evidence type="ECO:0000313" key="2">
    <source>
        <dbReference type="Proteomes" id="UP000257127"/>
    </source>
</evidence>
<sequence>MSEDKITKTSEISVKVGTNENSVPVRMNWSAQDGNIDNAEASAMFLSVWDPKEKNTMKIDLWTKELSIEEMKQFFHQTLVTMADTFEKATGEKNITEDLRDYCYHFAEKMEILPE</sequence>
<keyword evidence="2" id="KW-1185">Reference proteome</keyword>
<organism evidence="1 2">
    <name type="scientific">Brumimicrobium aurantiacum</name>
    <dbReference type="NCBI Taxonomy" id="1737063"/>
    <lineage>
        <taxon>Bacteria</taxon>
        <taxon>Pseudomonadati</taxon>
        <taxon>Bacteroidota</taxon>
        <taxon>Flavobacteriia</taxon>
        <taxon>Flavobacteriales</taxon>
        <taxon>Crocinitomicaceae</taxon>
        <taxon>Brumimicrobium</taxon>
    </lineage>
</organism>
<protein>
    <submittedName>
        <fullName evidence="1">Gliding motility protein GldC</fullName>
    </submittedName>
</protein>
<evidence type="ECO:0000313" key="1">
    <source>
        <dbReference type="EMBL" id="RFC53427.1"/>
    </source>
</evidence>
<comment type="caution">
    <text evidence="1">The sequence shown here is derived from an EMBL/GenBank/DDBJ whole genome shotgun (WGS) entry which is preliminary data.</text>
</comment>
<dbReference type="Proteomes" id="UP000257127">
    <property type="component" value="Unassembled WGS sequence"/>
</dbReference>
<dbReference type="Pfam" id="PF19937">
    <property type="entry name" value="GldC-like"/>
    <property type="match status" value="1"/>
</dbReference>